<evidence type="ECO:0000313" key="7">
    <source>
        <dbReference type="EMBL" id="KRN64375.1"/>
    </source>
</evidence>
<feature type="transmembrane region" description="Helical" evidence="6">
    <location>
        <begin position="185"/>
        <end position="207"/>
    </location>
</feature>
<dbReference type="Pfam" id="PF01943">
    <property type="entry name" value="Polysacc_synt"/>
    <property type="match status" value="1"/>
</dbReference>
<dbReference type="InterPro" id="IPR024923">
    <property type="entry name" value="PG_synth_SpoVB"/>
</dbReference>
<comment type="caution">
    <text evidence="7">The sequence shown here is derived from an EMBL/GenBank/DDBJ whole genome shotgun (WGS) entry which is preliminary data.</text>
</comment>
<dbReference type="GO" id="GO:0005886">
    <property type="term" value="C:plasma membrane"/>
    <property type="evidence" value="ECO:0007669"/>
    <property type="project" value="UniProtKB-SubCell"/>
</dbReference>
<sequence>MQNQKMKHVMQGAFILTAASLIAKVLSAVYRIPLQNLVGNTGFYVYQQIYPIYGIGITFALSGFPVFVSKLVAEQPTDARKAAVAQRSFMILSLVSLGLLILLIGGAPLIAKAMGDTGLTPIIRCVALMFVFMPFLAVGRGYYQGIFQMIPTARSQVMEQVVRVTVIIMVAYTAAHQHWNVYRMGTWAMSGAVIAAIVSTLYFVQLFRTKIFNQSFKSSIEEQDRFKNLGKRFLVEGGTICLFAAIIILLQLVDSFTVKNGLVDKGMADISAKSLKGVYDRAQPLVQLGLVMATSFATTLLPSLTKAVQKQNQYEFKRNAQSMLHICLAISVAASVGMISLLPQINQVLFGNQQGTFAIRIYLLAVIFAALIATYNSVLQSVNVFRPAIFAFLLGLIVKLSLNQLAVKYYGIEGASWITVLSLAVIFMIMQRGVSSTLRSSLQLDMRFLGKLLLISLIMAVGVRVVQNGLSVGFAIHSRVGLGISLTVSILVGILVFASGALGLRLFTIREWLTIPYGKKILKKLEQTFSKHT</sequence>
<feature type="transmembrane region" description="Helical" evidence="6">
    <location>
        <begin position="51"/>
        <end position="68"/>
    </location>
</feature>
<feature type="transmembrane region" description="Helical" evidence="6">
    <location>
        <begin position="452"/>
        <end position="476"/>
    </location>
</feature>
<dbReference type="CDD" id="cd13124">
    <property type="entry name" value="MATE_SpoVB_like"/>
    <property type="match status" value="1"/>
</dbReference>
<evidence type="ECO:0000256" key="2">
    <source>
        <dbReference type="ARBA" id="ARBA00022475"/>
    </source>
</evidence>
<feature type="transmembrane region" description="Helical" evidence="6">
    <location>
        <begin position="482"/>
        <end position="504"/>
    </location>
</feature>
<feature type="transmembrane region" description="Helical" evidence="6">
    <location>
        <begin position="121"/>
        <end position="139"/>
    </location>
</feature>
<dbReference type="AlphaFoldDB" id="A0A0R2IQX2"/>
<protein>
    <submittedName>
        <fullName evidence="7">Polysaccharide transporter</fullName>
    </submittedName>
</protein>
<feature type="transmembrane region" description="Helical" evidence="6">
    <location>
        <begin position="89"/>
        <end position="109"/>
    </location>
</feature>
<keyword evidence="4 6" id="KW-1133">Transmembrane helix</keyword>
<comment type="subcellular location">
    <subcellularLocation>
        <location evidence="1">Cell membrane</location>
        <topology evidence="1">Multi-pass membrane protein</topology>
    </subcellularLocation>
</comment>
<dbReference type="PATRIC" id="fig|319652.3.peg.633"/>
<dbReference type="PIRSF" id="PIRSF038958">
    <property type="entry name" value="PG_synth_SpoVB"/>
    <property type="match status" value="1"/>
</dbReference>
<evidence type="ECO:0000313" key="8">
    <source>
        <dbReference type="Proteomes" id="UP000051568"/>
    </source>
</evidence>
<dbReference type="InterPro" id="IPR002797">
    <property type="entry name" value="Polysacc_synth"/>
</dbReference>
<evidence type="ECO:0000256" key="6">
    <source>
        <dbReference type="SAM" id="Phobius"/>
    </source>
</evidence>
<dbReference type="InterPro" id="IPR050833">
    <property type="entry name" value="Poly_Biosynth_Transport"/>
</dbReference>
<dbReference type="EMBL" id="JQBR01000016">
    <property type="protein sequence ID" value="KRN64375.1"/>
    <property type="molecule type" value="Genomic_DNA"/>
</dbReference>
<organism evidence="7 8">
    <name type="scientific">Pediococcus cellicola</name>
    <dbReference type="NCBI Taxonomy" id="319652"/>
    <lineage>
        <taxon>Bacteria</taxon>
        <taxon>Bacillati</taxon>
        <taxon>Bacillota</taxon>
        <taxon>Bacilli</taxon>
        <taxon>Lactobacillales</taxon>
        <taxon>Lactobacillaceae</taxon>
        <taxon>Pediococcus</taxon>
    </lineage>
</organism>
<feature type="transmembrane region" description="Helical" evidence="6">
    <location>
        <begin position="384"/>
        <end position="402"/>
    </location>
</feature>
<feature type="transmembrane region" description="Helical" evidence="6">
    <location>
        <begin position="285"/>
        <end position="304"/>
    </location>
</feature>
<dbReference type="PANTHER" id="PTHR30250:SF29">
    <property type="entry name" value="POLYSACCHARIDE BIOSYNTHESIS PROTEIN C-TERMINAL DOMAIN-CONTAINING PROTEIN"/>
    <property type="match status" value="1"/>
</dbReference>
<dbReference type="Proteomes" id="UP000051568">
    <property type="component" value="Unassembled WGS sequence"/>
</dbReference>
<dbReference type="STRING" id="319652.IV80_GL000625"/>
<dbReference type="RefSeq" id="WP_371861654.1">
    <property type="nucleotide sequence ID" value="NZ_BJVH01000019.1"/>
</dbReference>
<dbReference type="PANTHER" id="PTHR30250">
    <property type="entry name" value="PST FAMILY PREDICTED COLANIC ACID TRANSPORTER"/>
    <property type="match status" value="1"/>
</dbReference>
<keyword evidence="8" id="KW-1185">Reference proteome</keyword>
<feature type="transmembrane region" description="Helical" evidence="6">
    <location>
        <begin position="160"/>
        <end position="179"/>
    </location>
</feature>
<accession>A0A0R2IQX2</accession>
<evidence type="ECO:0000256" key="4">
    <source>
        <dbReference type="ARBA" id="ARBA00022989"/>
    </source>
</evidence>
<feature type="transmembrane region" description="Helical" evidence="6">
    <location>
        <begin position="357"/>
        <end position="377"/>
    </location>
</feature>
<feature type="transmembrane region" description="Helical" evidence="6">
    <location>
        <begin position="414"/>
        <end position="431"/>
    </location>
</feature>
<keyword evidence="5 6" id="KW-0472">Membrane</keyword>
<proteinExistence type="predicted"/>
<evidence type="ECO:0000256" key="3">
    <source>
        <dbReference type="ARBA" id="ARBA00022692"/>
    </source>
</evidence>
<evidence type="ECO:0000256" key="5">
    <source>
        <dbReference type="ARBA" id="ARBA00023136"/>
    </source>
</evidence>
<feature type="transmembrane region" description="Helical" evidence="6">
    <location>
        <begin position="233"/>
        <end position="253"/>
    </location>
</feature>
<evidence type="ECO:0000256" key="1">
    <source>
        <dbReference type="ARBA" id="ARBA00004651"/>
    </source>
</evidence>
<name>A0A0R2IQX2_9LACO</name>
<keyword evidence="2" id="KW-1003">Cell membrane</keyword>
<feature type="transmembrane region" description="Helical" evidence="6">
    <location>
        <begin position="324"/>
        <end position="345"/>
    </location>
</feature>
<keyword evidence="3 6" id="KW-0812">Transmembrane</keyword>
<reference evidence="7 8" key="1">
    <citation type="journal article" date="2015" name="Genome Announc.">
        <title>Expanding the biotechnology potential of lactobacilli through comparative genomics of 213 strains and associated genera.</title>
        <authorList>
            <person name="Sun Z."/>
            <person name="Harris H.M."/>
            <person name="McCann A."/>
            <person name="Guo C."/>
            <person name="Argimon S."/>
            <person name="Zhang W."/>
            <person name="Yang X."/>
            <person name="Jeffery I.B."/>
            <person name="Cooney J.C."/>
            <person name="Kagawa T.F."/>
            <person name="Liu W."/>
            <person name="Song Y."/>
            <person name="Salvetti E."/>
            <person name="Wrobel A."/>
            <person name="Rasinkangas P."/>
            <person name="Parkhill J."/>
            <person name="Rea M.C."/>
            <person name="O'Sullivan O."/>
            <person name="Ritari J."/>
            <person name="Douillard F.P."/>
            <person name="Paul Ross R."/>
            <person name="Yang R."/>
            <person name="Briner A.E."/>
            <person name="Felis G.E."/>
            <person name="de Vos W.M."/>
            <person name="Barrangou R."/>
            <person name="Klaenhammer T.R."/>
            <person name="Caufield P.W."/>
            <person name="Cui Y."/>
            <person name="Zhang H."/>
            <person name="O'Toole P.W."/>
        </authorList>
    </citation>
    <scope>NUCLEOTIDE SEQUENCE [LARGE SCALE GENOMIC DNA]</scope>
    <source>
        <strain evidence="7 8">DSM 17757</strain>
    </source>
</reference>
<gene>
    <name evidence="7" type="ORF">IV80_GL000625</name>
</gene>